<name>A0A2Y9JIG5_ENHLU</name>
<dbReference type="PANTHER" id="PTHR23048:SF0">
    <property type="entry name" value="CALMODULIN LIKE 3"/>
    <property type="match status" value="1"/>
</dbReference>
<dbReference type="GO" id="GO:0005509">
    <property type="term" value="F:calcium ion binding"/>
    <property type="evidence" value="ECO:0007669"/>
    <property type="project" value="InterPro"/>
</dbReference>
<dbReference type="RefSeq" id="XP_022360792.1">
    <property type="nucleotide sequence ID" value="XM_022505084.1"/>
</dbReference>
<dbReference type="PROSITE" id="PS50222">
    <property type="entry name" value="EF_HAND_2"/>
    <property type="match status" value="4"/>
</dbReference>
<feature type="domain" description="EF-hand" evidence="6">
    <location>
        <begin position="128"/>
        <end position="163"/>
    </location>
</feature>
<dbReference type="STRING" id="391180.A0A2Y9JIG5"/>
<dbReference type="SMART" id="SM00054">
    <property type="entry name" value="EFh"/>
    <property type="match status" value="4"/>
</dbReference>
<keyword evidence="7" id="KW-1185">Reference proteome</keyword>
<keyword evidence="4" id="KW-0677">Repeat</keyword>
<keyword evidence="5" id="KW-0106">Calcium</keyword>
<organism evidence="7 8">
    <name type="scientific">Enhydra lutris kenyoni</name>
    <name type="common">northern sea otter</name>
    <dbReference type="NCBI Taxonomy" id="391180"/>
    <lineage>
        <taxon>Eukaryota</taxon>
        <taxon>Metazoa</taxon>
        <taxon>Chordata</taxon>
        <taxon>Craniata</taxon>
        <taxon>Vertebrata</taxon>
        <taxon>Euteleostomi</taxon>
        <taxon>Mammalia</taxon>
        <taxon>Eutheria</taxon>
        <taxon>Laurasiatheria</taxon>
        <taxon>Carnivora</taxon>
        <taxon>Caniformia</taxon>
        <taxon>Musteloidea</taxon>
        <taxon>Mustelidae</taxon>
        <taxon>Lutrinae</taxon>
        <taxon>Enhydra</taxon>
    </lineage>
</organism>
<gene>
    <name evidence="8" type="primary">LOC111148494</name>
</gene>
<dbReference type="InterPro" id="IPR018247">
    <property type="entry name" value="EF_Hand_1_Ca_BS"/>
</dbReference>
<protein>
    <submittedName>
        <fullName evidence="8">Calmodulin-1 isoform X1</fullName>
    </submittedName>
</protein>
<dbReference type="GO" id="GO:0000922">
    <property type="term" value="C:spindle pole"/>
    <property type="evidence" value="ECO:0007669"/>
    <property type="project" value="UniProtKB-SubCell"/>
</dbReference>
<dbReference type="CDD" id="cd00051">
    <property type="entry name" value="EFh"/>
    <property type="match status" value="2"/>
</dbReference>
<evidence type="ECO:0000256" key="1">
    <source>
        <dbReference type="ARBA" id="ARBA00004647"/>
    </source>
</evidence>
<dbReference type="FunFam" id="1.10.238.10:FF:000527">
    <property type="entry name" value="Calmodulin-3"/>
    <property type="match status" value="1"/>
</dbReference>
<reference evidence="8" key="1">
    <citation type="submission" date="2025-08" db="UniProtKB">
        <authorList>
            <consortium name="RefSeq"/>
        </authorList>
    </citation>
    <scope>IDENTIFICATION</scope>
    <source>
        <tissue evidence="8">Blood</tissue>
    </source>
</reference>
<dbReference type="InterPro" id="IPR050230">
    <property type="entry name" value="CALM/Myosin/TropC-like"/>
</dbReference>
<evidence type="ECO:0000256" key="2">
    <source>
        <dbReference type="ARBA" id="ARBA00009763"/>
    </source>
</evidence>
<dbReference type="OrthoDB" id="9728138at2759"/>
<dbReference type="AlphaFoldDB" id="A0A2Y9JIG5"/>
<feature type="domain" description="EF-hand" evidence="6">
    <location>
        <begin position="55"/>
        <end position="90"/>
    </location>
</feature>
<dbReference type="PANTHER" id="PTHR23048">
    <property type="entry name" value="MYOSIN LIGHT CHAIN 1, 3"/>
    <property type="match status" value="1"/>
</dbReference>
<feature type="domain" description="EF-hand" evidence="6">
    <location>
        <begin position="91"/>
        <end position="126"/>
    </location>
</feature>
<proteinExistence type="inferred from homology"/>
<sequence length="196" mass="22135">MAPDRFRAPLPFSPERFGGGYFFVEEGRCFRKALLPGEFCGEVGLFFPADQLTEEQIAEFKEAFSLFDKDGDGTITTKELGTVMRSLGQNPTEAELQDMINEVDADGNGTIDFPEFLTMMARKMKDTDSEEEIREAFRVFDKDGNGYISAAELRHVMTNLGEKLTDEEVDEMIREADIDGDGQVNYEEFVQMMTAK</sequence>
<dbReference type="KEGG" id="elk:111148494"/>
<dbReference type="GeneID" id="111148494"/>
<evidence type="ECO:0000256" key="5">
    <source>
        <dbReference type="ARBA" id="ARBA00022837"/>
    </source>
</evidence>
<evidence type="ECO:0000313" key="8">
    <source>
        <dbReference type="RefSeq" id="XP_022360792.1"/>
    </source>
</evidence>
<evidence type="ECO:0000256" key="4">
    <source>
        <dbReference type="ARBA" id="ARBA00022737"/>
    </source>
</evidence>
<dbReference type="InterPro" id="IPR011992">
    <property type="entry name" value="EF-hand-dom_pair"/>
</dbReference>
<dbReference type="GO" id="GO:0016460">
    <property type="term" value="C:myosin II complex"/>
    <property type="evidence" value="ECO:0007669"/>
    <property type="project" value="TreeGrafter"/>
</dbReference>
<comment type="subcellular location">
    <subcellularLocation>
        <location evidence="1">Cytoplasm</location>
        <location evidence="1">Cytoskeleton</location>
        <location evidence="1">Spindle pole</location>
    </subcellularLocation>
</comment>
<accession>A0A2Y9JIG5</accession>
<evidence type="ECO:0000259" key="6">
    <source>
        <dbReference type="PROSITE" id="PS50222"/>
    </source>
</evidence>
<feature type="domain" description="EF-hand" evidence="6">
    <location>
        <begin position="164"/>
        <end position="196"/>
    </location>
</feature>
<dbReference type="SUPFAM" id="SSF47473">
    <property type="entry name" value="EF-hand"/>
    <property type="match status" value="1"/>
</dbReference>
<dbReference type="Gene3D" id="1.10.238.10">
    <property type="entry name" value="EF-hand"/>
    <property type="match status" value="3"/>
</dbReference>
<evidence type="ECO:0000313" key="7">
    <source>
        <dbReference type="Proteomes" id="UP000248482"/>
    </source>
</evidence>
<dbReference type="Proteomes" id="UP000248482">
    <property type="component" value="Unplaced"/>
</dbReference>
<comment type="similarity">
    <text evidence="2">Belongs to the calmodulin family.</text>
</comment>
<dbReference type="Pfam" id="PF13499">
    <property type="entry name" value="EF-hand_7"/>
    <property type="match status" value="2"/>
</dbReference>
<dbReference type="PROSITE" id="PS00018">
    <property type="entry name" value="EF_HAND_1"/>
    <property type="match status" value="4"/>
</dbReference>
<dbReference type="InterPro" id="IPR002048">
    <property type="entry name" value="EF_hand_dom"/>
</dbReference>
<keyword evidence="3" id="KW-0479">Metal-binding</keyword>
<evidence type="ECO:0000256" key="3">
    <source>
        <dbReference type="ARBA" id="ARBA00022723"/>
    </source>
</evidence>